<dbReference type="EMBL" id="BGPR01000300">
    <property type="protein sequence ID" value="GBM11494.1"/>
    <property type="molecule type" value="Genomic_DNA"/>
</dbReference>
<name>A0A4Y2DAJ5_ARAVE</name>
<protein>
    <submittedName>
        <fullName evidence="2">Uncharacterized protein</fullName>
    </submittedName>
</protein>
<dbReference type="EMBL" id="BGPR01000322">
    <property type="protein sequence ID" value="GBM13048.1"/>
    <property type="molecule type" value="Genomic_DNA"/>
</dbReference>
<proteinExistence type="predicted"/>
<evidence type="ECO:0000313" key="2">
    <source>
        <dbReference type="EMBL" id="GBM13048.1"/>
    </source>
</evidence>
<dbReference type="Proteomes" id="UP000499080">
    <property type="component" value="Unassembled WGS sequence"/>
</dbReference>
<comment type="caution">
    <text evidence="2">The sequence shown here is derived from an EMBL/GenBank/DDBJ whole genome shotgun (WGS) entry which is preliminary data.</text>
</comment>
<organism evidence="2 3">
    <name type="scientific">Araneus ventricosus</name>
    <name type="common">Orbweaver spider</name>
    <name type="synonym">Epeira ventricosa</name>
    <dbReference type="NCBI Taxonomy" id="182803"/>
    <lineage>
        <taxon>Eukaryota</taxon>
        <taxon>Metazoa</taxon>
        <taxon>Ecdysozoa</taxon>
        <taxon>Arthropoda</taxon>
        <taxon>Chelicerata</taxon>
        <taxon>Arachnida</taxon>
        <taxon>Araneae</taxon>
        <taxon>Araneomorphae</taxon>
        <taxon>Entelegynae</taxon>
        <taxon>Araneoidea</taxon>
        <taxon>Araneidae</taxon>
        <taxon>Araneus</taxon>
    </lineage>
</organism>
<accession>A0A4Y2DAJ5</accession>
<gene>
    <name evidence="2" type="ORF">AVEN_101903_1</name>
    <name evidence="1" type="ORF">AVEN_240638_1</name>
</gene>
<keyword evidence="3" id="KW-1185">Reference proteome</keyword>
<dbReference type="OrthoDB" id="8067603at2759"/>
<reference evidence="2 3" key="1">
    <citation type="journal article" date="2019" name="Sci. Rep.">
        <title>Orb-weaving spider Araneus ventricosus genome elucidates the spidroin gene catalogue.</title>
        <authorList>
            <person name="Kono N."/>
            <person name="Nakamura H."/>
            <person name="Ohtoshi R."/>
            <person name="Moran D.A.P."/>
            <person name="Shinohara A."/>
            <person name="Yoshida Y."/>
            <person name="Fujiwara M."/>
            <person name="Mori M."/>
            <person name="Tomita M."/>
            <person name="Arakawa K."/>
        </authorList>
    </citation>
    <scope>NUCLEOTIDE SEQUENCE [LARGE SCALE GENOMIC DNA]</scope>
</reference>
<dbReference type="AlphaFoldDB" id="A0A4Y2DAJ5"/>
<sequence length="149" mass="17634">MPWWNSQCEIFQKETKHVTFSEDIPLLKIEIKFEEAKSEFRRIRRISQNQSFHSYVNTIRGHTSKVVWNKVKKIFGCYPDPHNISFLKFNGHIISDAKEIANVIGQKLSDTSSEKFYPDDFIVFKRREEKQALDFLPSYGEVYNSGFYV</sequence>
<evidence type="ECO:0000313" key="1">
    <source>
        <dbReference type="EMBL" id="GBM11494.1"/>
    </source>
</evidence>
<evidence type="ECO:0000313" key="3">
    <source>
        <dbReference type="Proteomes" id="UP000499080"/>
    </source>
</evidence>